<evidence type="ECO:0000259" key="2">
    <source>
        <dbReference type="Pfam" id="PF01145"/>
    </source>
</evidence>
<feature type="domain" description="Band 7" evidence="2">
    <location>
        <begin position="169"/>
        <end position="386"/>
    </location>
</feature>
<protein>
    <submittedName>
        <fullName evidence="3">SPFH domain / Band 7 family protein</fullName>
    </submittedName>
</protein>
<evidence type="ECO:0000313" key="4">
    <source>
        <dbReference type="Proteomes" id="UP000315750"/>
    </source>
</evidence>
<dbReference type="Proteomes" id="UP000315750">
    <property type="component" value="Chromosome"/>
</dbReference>
<dbReference type="InterPro" id="IPR001107">
    <property type="entry name" value="Band_7"/>
</dbReference>
<organism evidence="3 4">
    <name type="scientific">Aeoliella mucimassa</name>
    <dbReference type="NCBI Taxonomy" id="2527972"/>
    <lineage>
        <taxon>Bacteria</taxon>
        <taxon>Pseudomonadati</taxon>
        <taxon>Planctomycetota</taxon>
        <taxon>Planctomycetia</taxon>
        <taxon>Pirellulales</taxon>
        <taxon>Lacipirellulaceae</taxon>
        <taxon>Aeoliella</taxon>
    </lineage>
</organism>
<dbReference type="OrthoDB" id="9813949at2"/>
<dbReference type="RefSeq" id="WP_145245055.1">
    <property type="nucleotide sequence ID" value="NZ_CP036278.1"/>
</dbReference>
<dbReference type="Pfam" id="PF01145">
    <property type="entry name" value="Band_7"/>
    <property type="match status" value="1"/>
</dbReference>
<evidence type="ECO:0000256" key="1">
    <source>
        <dbReference type="SAM" id="Coils"/>
    </source>
</evidence>
<feature type="coiled-coil region" evidence="1">
    <location>
        <begin position="425"/>
        <end position="463"/>
    </location>
</feature>
<keyword evidence="4" id="KW-1185">Reference proteome</keyword>
<reference evidence="3 4" key="1">
    <citation type="submission" date="2019-02" db="EMBL/GenBank/DDBJ databases">
        <title>Deep-cultivation of Planctomycetes and their phenomic and genomic characterization uncovers novel biology.</title>
        <authorList>
            <person name="Wiegand S."/>
            <person name="Jogler M."/>
            <person name="Boedeker C."/>
            <person name="Pinto D."/>
            <person name="Vollmers J."/>
            <person name="Rivas-Marin E."/>
            <person name="Kohn T."/>
            <person name="Peeters S.H."/>
            <person name="Heuer A."/>
            <person name="Rast P."/>
            <person name="Oberbeckmann S."/>
            <person name="Bunk B."/>
            <person name="Jeske O."/>
            <person name="Meyerdierks A."/>
            <person name="Storesund J.E."/>
            <person name="Kallscheuer N."/>
            <person name="Luecker S."/>
            <person name="Lage O.M."/>
            <person name="Pohl T."/>
            <person name="Merkel B.J."/>
            <person name="Hornburger P."/>
            <person name="Mueller R.-W."/>
            <person name="Bruemmer F."/>
            <person name="Labrenz M."/>
            <person name="Spormann A.M."/>
            <person name="Op den Camp H."/>
            <person name="Overmann J."/>
            <person name="Amann R."/>
            <person name="Jetten M.S.M."/>
            <person name="Mascher T."/>
            <person name="Medema M.H."/>
            <person name="Devos D.P."/>
            <person name="Kaster A.-K."/>
            <person name="Ovreas L."/>
            <person name="Rohde M."/>
            <person name="Galperin M.Y."/>
            <person name="Jogler C."/>
        </authorList>
    </citation>
    <scope>NUCLEOTIDE SEQUENCE [LARGE SCALE GENOMIC DNA]</scope>
    <source>
        <strain evidence="3 4">Pan181</strain>
    </source>
</reference>
<dbReference type="KEGG" id="amuc:Pan181_02030"/>
<name>A0A518AH14_9BACT</name>
<proteinExistence type="predicted"/>
<evidence type="ECO:0000313" key="3">
    <source>
        <dbReference type="EMBL" id="QDU54023.1"/>
    </source>
</evidence>
<accession>A0A518AH14</accession>
<dbReference type="AlphaFoldDB" id="A0A518AH14"/>
<keyword evidence="1" id="KW-0175">Coiled coil</keyword>
<sequence length="542" mass="60218">MNRLLSALAVFLVLLSLTAWFIVEWGVNRVYVEDGQSLRLRYKGAILFGKNERAKPGHWAEEGQVGVLAKLRGPGRHFYCPVWWEREVIDDVVILPGEVGVVTCKLGDDLPDGEFLVDGDIGATKFKGILRKVLHPGRYRINDYGYEVTKVKLQEFTSGNSEKKAGWVEIPTGYVGVVTNLASNKLTGAKAGIAKEVLPPGIYLINGREQNIDIVEVGYRYNSIQVEVKRDAQGNEVVDENGERVIADEDSGIQFPSSDGFSMHLDFTAIWGLMPDQAPHAIRTIGNVKAIEEKIVLPQIESILRNRGSEYKAVELLVGDDREKYQEESLAEFHRVLDAKQITLLYGLVRHVYIPEQVRKPIQMSFIADELTLTREQEQLTAKEEAKLRESEEQVSLASRTVEVDTKKQVAGRNAEGDREAETIRAETIRKIAAIEKETAALEAEAERVLGEAENQGKKLVEEATSDRFRLAVEAFGSPEAYNNWVFASGLPDDVKLQLLYAGPGTLWTDMSKSDGGFGVRAMLPIDNTAPAPTKKPASPKK</sequence>
<dbReference type="EMBL" id="CP036278">
    <property type="protein sequence ID" value="QDU54023.1"/>
    <property type="molecule type" value="Genomic_DNA"/>
</dbReference>
<gene>
    <name evidence="3" type="ORF">Pan181_02030</name>
</gene>